<feature type="transmembrane region" description="Helical" evidence="1">
    <location>
        <begin position="111"/>
        <end position="131"/>
    </location>
</feature>
<feature type="transmembrane region" description="Helical" evidence="1">
    <location>
        <begin position="82"/>
        <end position="99"/>
    </location>
</feature>
<protein>
    <submittedName>
        <fullName evidence="2">Uncharacterized protein</fullName>
    </submittedName>
</protein>
<dbReference type="OrthoDB" id="1492885at2"/>
<keyword evidence="3" id="KW-1185">Reference proteome</keyword>
<keyword evidence="1" id="KW-0472">Membrane</keyword>
<evidence type="ECO:0000313" key="2">
    <source>
        <dbReference type="EMBL" id="KGE88193.1"/>
    </source>
</evidence>
<reference evidence="2 3" key="1">
    <citation type="journal article" date="2014" name="Int. J. Syst. Evol. Microbiol.">
        <title>Phaeodactylibacter xiamenensis gen. nov., sp. nov., a member of the family Saprospiraceae isolated from the marine alga Phaeodactylum tricornutum.</title>
        <authorList>
            <person name="Chen Z.Jr."/>
            <person name="Lei X."/>
            <person name="Lai Q."/>
            <person name="Li Y."/>
            <person name="Zhang B."/>
            <person name="Zhang J."/>
            <person name="Zhang H."/>
            <person name="Yang L."/>
            <person name="Zheng W."/>
            <person name="Tian Y."/>
            <person name="Yu Z."/>
            <person name="Xu H.Jr."/>
            <person name="Zheng T."/>
        </authorList>
    </citation>
    <scope>NUCLEOTIDE SEQUENCE [LARGE SCALE GENOMIC DNA]</scope>
    <source>
        <strain evidence="2 3">KD52</strain>
    </source>
</reference>
<name>A0A098S980_9BACT</name>
<feature type="transmembrane region" description="Helical" evidence="1">
    <location>
        <begin position="143"/>
        <end position="162"/>
    </location>
</feature>
<gene>
    <name evidence="2" type="ORF">IX84_10240</name>
</gene>
<evidence type="ECO:0000313" key="3">
    <source>
        <dbReference type="Proteomes" id="UP000029736"/>
    </source>
</evidence>
<accession>A0A098S980</accession>
<keyword evidence="1" id="KW-0812">Transmembrane</keyword>
<comment type="caution">
    <text evidence="2">The sequence shown here is derived from an EMBL/GenBank/DDBJ whole genome shotgun (WGS) entry which is preliminary data.</text>
</comment>
<dbReference type="AlphaFoldDB" id="A0A098S980"/>
<dbReference type="RefSeq" id="WP_044219486.1">
    <property type="nucleotide sequence ID" value="NZ_CAKZLC010000037.1"/>
</dbReference>
<keyword evidence="1" id="KW-1133">Transmembrane helix</keyword>
<feature type="transmembrane region" description="Helical" evidence="1">
    <location>
        <begin position="15"/>
        <end position="34"/>
    </location>
</feature>
<proteinExistence type="predicted"/>
<organism evidence="2 3">
    <name type="scientific">Phaeodactylibacter xiamenensis</name>
    <dbReference type="NCBI Taxonomy" id="1524460"/>
    <lineage>
        <taxon>Bacteria</taxon>
        <taxon>Pseudomonadati</taxon>
        <taxon>Bacteroidota</taxon>
        <taxon>Saprospiria</taxon>
        <taxon>Saprospirales</taxon>
        <taxon>Haliscomenobacteraceae</taxon>
        <taxon>Phaeodactylibacter</taxon>
    </lineage>
</organism>
<feature type="transmembrane region" description="Helical" evidence="1">
    <location>
        <begin position="46"/>
        <end position="70"/>
    </location>
</feature>
<dbReference type="Proteomes" id="UP000029736">
    <property type="component" value="Unassembled WGS sequence"/>
</dbReference>
<dbReference type="EMBL" id="JPOS01000020">
    <property type="protein sequence ID" value="KGE88193.1"/>
    <property type="molecule type" value="Genomic_DNA"/>
</dbReference>
<evidence type="ECO:0000256" key="1">
    <source>
        <dbReference type="SAM" id="Phobius"/>
    </source>
</evidence>
<sequence length="169" mass="19653">MTLREFFDVLTNDPTYVLVYLSIIPVMAFVAGLTGQDKGHEAPWKYLYSTLIYFICVPGIFSITVSVYQFLFERRSIWDADVFVQVLPIISMVVTLLIIRRNVNLDYIPGFDKLGGLVMIIASTLIIMWFIDRMRIIVFSYLRFEYVIFFFVGLLLVIRFGWKRAFGSA</sequence>